<accession>A0A834IVM0</accession>
<dbReference type="AlphaFoldDB" id="A0A834IVM0"/>
<feature type="chain" id="PRO_5032571316" description="MD-2-related lipid-recognition domain-containing protein" evidence="1">
    <location>
        <begin position="19"/>
        <end position="149"/>
    </location>
</feature>
<evidence type="ECO:0000259" key="2">
    <source>
        <dbReference type="SMART" id="SM00737"/>
    </source>
</evidence>
<feature type="domain" description="MD-2-related lipid-recognition" evidence="2">
    <location>
        <begin position="22"/>
        <end position="146"/>
    </location>
</feature>
<dbReference type="SUPFAM" id="SSF81296">
    <property type="entry name" value="E set domains"/>
    <property type="match status" value="1"/>
</dbReference>
<dbReference type="EMBL" id="JAACXV010000018">
    <property type="protein sequence ID" value="KAF7286926.1"/>
    <property type="molecule type" value="Genomic_DNA"/>
</dbReference>
<dbReference type="Gene3D" id="2.60.40.770">
    <property type="match status" value="1"/>
</dbReference>
<name>A0A834IVM0_RHYFE</name>
<keyword evidence="4" id="KW-1185">Reference proteome</keyword>
<dbReference type="OrthoDB" id="6489092at2759"/>
<dbReference type="InterPro" id="IPR014756">
    <property type="entry name" value="Ig_E-set"/>
</dbReference>
<comment type="caution">
    <text evidence="3">The sequence shown here is derived from an EMBL/GenBank/DDBJ whole genome shotgun (WGS) entry which is preliminary data.</text>
</comment>
<keyword evidence="1" id="KW-0732">Signal</keyword>
<protein>
    <recommendedName>
        <fullName evidence="2">MD-2-related lipid-recognition domain-containing protein</fullName>
    </recommendedName>
</protein>
<gene>
    <name evidence="3" type="ORF">GWI33_003192</name>
</gene>
<organism evidence="3 4">
    <name type="scientific">Rhynchophorus ferrugineus</name>
    <name type="common">Red palm weevil</name>
    <name type="synonym">Curculio ferrugineus</name>
    <dbReference type="NCBI Taxonomy" id="354439"/>
    <lineage>
        <taxon>Eukaryota</taxon>
        <taxon>Metazoa</taxon>
        <taxon>Ecdysozoa</taxon>
        <taxon>Arthropoda</taxon>
        <taxon>Hexapoda</taxon>
        <taxon>Insecta</taxon>
        <taxon>Pterygota</taxon>
        <taxon>Neoptera</taxon>
        <taxon>Endopterygota</taxon>
        <taxon>Coleoptera</taxon>
        <taxon>Polyphaga</taxon>
        <taxon>Cucujiformia</taxon>
        <taxon>Curculionidae</taxon>
        <taxon>Dryophthorinae</taxon>
        <taxon>Rhynchophorus</taxon>
    </lineage>
</organism>
<evidence type="ECO:0000256" key="1">
    <source>
        <dbReference type="SAM" id="SignalP"/>
    </source>
</evidence>
<evidence type="ECO:0000313" key="4">
    <source>
        <dbReference type="Proteomes" id="UP000625711"/>
    </source>
</evidence>
<dbReference type="InterPro" id="IPR003172">
    <property type="entry name" value="ML_dom"/>
</dbReference>
<evidence type="ECO:0000313" key="3">
    <source>
        <dbReference type="EMBL" id="KAF7286926.1"/>
    </source>
</evidence>
<feature type="signal peptide" evidence="1">
    <location>
        <begin position="1"/>
        <end position="18"/>
    </location>
</feature>
<dbReference type="SMART" id="SM00737">
    <property type="entry name" value="ML"/>
    <property type="match status" value="1"/>
</dbReference>
<dbReference type="Proteomes" id="UP000625711">
    <property type="component" value="Unassembled WGS sequence"/>
</dbReference>
<sequence>MQAGVILLFLGLLSYGICDMDFVDCGTGDLFVEEVQIEGCSKVPCILYRSSTYTVNIKADHLDPMVTSVDLEATANVRGALFYIEATSDHPCVVDCPLQTRLTDPQIPINIFMNRYMMPGLTNIMVKATFKNNNQVGSSFCVKFDVDVY</sequence>
<reference evidence="3" key="1">
    <citation type="submission" date="2020-08" db="EMBL/GenBank/DDBJ databases">
        <title>Genome sequencing and assembly of the red palm weevil Rhynchophorus ferrugineus.</title>
        <authorList>
            <person name="Dias G.B."/>
            <person name="Bergman C.M."/>
            <person name="Manee M."/>
        </authorList>
    </citation>
    <scope>NUCLEOTIDE SEQUENCE</scope>
    <source>
        <strain evidence="3">AA-2017</strain>
        <tissue evidence="3">Whole larva</tissue>
    </source>
</reference>
<proteinExistence type="predicted"/>